<evidence type="ECO:0000313" key="6">
    <source>
        <dbReference type="Proteomes" id="UP000199005"/>
    </source>
</evidence>
<keyword evidence="2" id="KW-0964">Secreted</keyword>
<dbReference type="GO" id="GO:0005576">
    <property type="term" value="C:extracellular region"/>
    <property type="evidence" value="ECO:0007669"/>
    <property type="project" value="UniProtKB-SubCell"/>
</dbReference>
<dbReference type="STRING" id="170623.SAMN04244579_00758"/>
<feature type="domain" description="DUF4214" evidence="4">
    <location>
        <begin position="356"/>
        <end position="424"/>
    </location>
</feature>
<evidence type="ECO:0000259" key="4">
    <source>
        <dbReference type="Pfam" id="PF13946"/>
    </source>
</evidence>
<dbReference type="PANTHER" id="PTHR38340:SF1">
    <property type="entry name" value="S-LAYER PROTEIN"/>
    <property type="match status" value="1"/>
</dbReference>
<dbReference type="InterPro" id="IPR025282">
    <property type="entry name" value="DUF4214"/>
</dbReference>
<dbReference type="Pfam" id="PF13946">
    <property type="entry name" value="DUF4214"/>
    <property type="match status" value="2"/>
</dbReference>
<reference evidence="5 6" key="1">
    <citation type="submission" date="2016-10" db="EMBL/GenBank/DDBJ databases">
        <authorList>
            <person name="de Groot N.N."/>
        </authorList>
    </citation>
    <scope>NUCLEOTIDE SEQUENCE [LARGE SCALE GENOMIC DNA]</scope>
    <source>
        <strain evidence="5 6">DSM 1041</strain>
    </source>
</reference>
<dbReference type="PRINTS" id="PR00313">
    <property type="entry name" value="CABNDNGRPT"/>
</dbReference>
<feature type="domain" description="DUF4214" evidence="4">
    <location>
        <begin position="157"/>
        <end position="223"/>
    </location>
</feature>
<evidence type="ECO:0000256" key="2">
    <source>
        <dbReference type="ARBA" id="ARBA00022525"/>
    </source>
</evidence>
<protein>
    <recommendedName>
        <fullName evidence="4">DUF4214 domain-containing protein</fullName>
    </recommendedName>
</protein>
<evidence type="ECO:0000256" key="1">
    <source>
        <dbReference type="ARBA" id="ARBA00004613"/>
    </source>
</evidence>
<dbReference type="PANTHER" id="PTHR38340">
    <property type="entry name" value="S-LAYER PROTEIN"/>
    <property type="match status" value="1"/>
</dbReference>
<dbReference type="RefSeq" id="WP_090897326.1">
    <property type="nucleotide sequence ID" value="NZ_FNYO01000006.1"/>
</dbReference>
<proteinExistence type="predicted"/>
<gene>
    <name evidence="5" type="ORF">SAMN04244579_00758</name>
</gene>
<dbReference type="Proteomes" id="UP000199005">
    <property type="component" value="Unassembled WGS sequence"/>
</dbReference>
<comment type="subcellular location">
    <subcellularLocation>
        <location evidence="1">Secreted</location>
    </subcellularLocation>
</comment>
<organism evidence="5 6">
    <name type="scientific">Azotobacter beijerinckii</name>
    <dbReference type="NCBI Taxonomy" id="170623"/>
    <lineage>
        <taxon>Bacteria</taxon>
        <taxon>Pseudomonadati</taxon>
        <taxon>Pseudomonadota</taxon>
        <taxon>Gammaproteobacteria</taxon>
        <taxon>Pseudomonadales</taxon>
        <taxon>Pseudomonadaceae</taxon>
        <taxon>Azotobacter</taxon>
    </lineage>
</organism>
<keyword evidence="3" id="KW-0106">Calcium</keyword>
<dbReference type="AlphaFoldDB" id="A0A1H6R0L7"/>
<dbReference type="InterPro" id="IPR011049">
    <property type="entry name" value="Serralysin-like_metalloprot_C"/>
</dbReference>
<name>A0A1H6R0L7_9GAMM</name>
<dbReference type="Gene3D" id="2.150.10.10">
    <property type="entry name" value="Serralysin-like metalloprotease, C-terminal"/>
    <property type="match status" value="1"/>
</dbReference>
<accession>A0A1H6R0L7</accession>
<evidence type="ECO:0000313" key="5">
    <source>
        <dbReference type="EMBL" id="SEI47916.1"/>
    </source>
</evidence>
<dbReference type="InterPro" id="IPR050557">
    <property type="entry name" value="RTX_toxin/Mannuronan_C5-epim"/>
</dbReference>
<dbReference type="Gene3D" id="1.10.3130.20">
    <property type="entry name" value="Phycobilisome linker domain"/>
    <property type="match status" value="1"/>
</dbReference>
<dbReference type="Pfam" id="PF00353">
    <property type="entry name" value="HemolysinCabind"/>
    <property type="match status" value="2"/>
</dbReference>
<sequence length="437" mass="46143">MASNTTLTGGLGNDILTTGDGNDSVTGGFGDDLVSTGAGNDTIHAGLGHDTVDGGEGFDLVQINGNRDNFDFEVVNGRLVARSSLLPAYSSTSVTNVEIFSFTSQLAGTKQVVVAANEDQASAMRLYQALFDRTPDVGGAEYWLGQLDQGVPLPDIANAFLNSTEFQSNGELSDDAFVDLLYQNALGRSSDEAGKTFWLEQLQNGVSRAEVALDIVGSPEAADTIDSVLLPTGVATSGDDTIDLTVGQDTIDAGKGFDVVQVKLASELSSSDYSFSVDDDSLVATHNSDSSLSFTLKNTEVLSFGTEDNVVIVDNEDNAEAMRLYEALFDRSADVDGAKYWLDQLDQDTVSPTDVANAFLNSTEFQDANGSLDNDAFVDLLYQNALDRPADEAGKAFWLTALEDGTVTQADVAIAIVGSPEAADTIDNVQIIPANQA</sequence>
<dbReference type="SUPFAM" id="SSF51120">
    <property type="entry name" value="beta-Roll"/>
    <property type="match status" value="1"/>
</dbReference>
<dbReference type="InterPro" id="IPR001343">
    <property type="entry name" value="Hemolysn_Ca-bd"/>
</dbReference>
<dbReference type="InterPro" id="IPR038255">
    <property type="entry name" value="PBS_linker_sf"/>
</dbReference>
<dbReference type="GO" id="GO:0005509">
    <property type="term" value="F:calcium ion binding"/>
    <property type="evidence" value="ECO:0007669"/>
    <property type="project" value="InterPro"/>
</dbReference>
<dbReference type="EMBL" id="FNYO01000006">
    <property type="protein sequence ID" value="SEI47916.1"/>
    <property type="molecule type" value="Genomic_DNA"/>
</dbReference>
<evidence type="ECO:0000256" key="3">
    <source>
        <dbReference type="ARBA" id="ARBA00022837"/>
    </source>
</evidence>